<dbReference type="AlphaFoldDB" id="A0AAV3ZQL8"/>
<evidence type="ECO:0000256" key="1">
    <source>
        <dbReference type="SAM" id="MobiDB-lite"/>
    </source>
</evidence>
<feature type="region of interest" description="Disordered" evidence="1">
    <location>
        <begin position="1"/>
        <end position="78"/>
    </location>
</feature>
<protein>
    <submittedName>
        <fullName evidence="2">Uncharacterized protein</fullName>
    </submittedName>
</protein>
<sequence>MTSSNIFRDTNPLQPSWLSGPPSGQGACNGARTRDGRVLADLRVDSPPTAQQEEEKEEEEEEKEDDNKEEEERQDEEK</sequence>
<dbReference type="EMBL" id="BLXT01002711">
    <property type="protein sequence ID" value="GFN96852.1"/>
    <property type="molecule type" value="Genomic_DNA"/>
</dbReference>
<reference evidence="2 3" key="1">
    <citation type="journal article" date="2021" name="Elife">
        <title>Chloroplast acquisition without the gene transfer in kleptoplastic sea slugs, Plakobranchus ocellatus.</title>
        <authorList>
            <person name="Maeda T."/>
            <person name="Takahashi S."/>
            <person name="Yoshida T."/>
            <person name="Shimamura S."/>
            <person name="Takaki Y."/>
            <person name="Nagai Y."/>
            <person name="Toyoda A."/>
            <person name="Suzuki Y."/>
            <person name="Arimoto A."/>
            <person name="Ishii H."/>
            <person name="Satoh N."/>
            <person name="Nishiyama T."/>
            <person name="Hasebe M."/>
            <person name="Maruyama T."/>
            <person name="Minagawa J."/>
            <person name="Obokata J."/>
            <person name="Shigenobu S."/>
        </authorList>
    </citation>
    <scope>NUCLEOTIDE SEQUENCE [LARGE SCALE GENOMIC DNA]</scope>
</reference>
<keyword evidence="3" id="KW-1185">Reference proteome</keyword>
<feature type="compositionally biased region" description="Polar residues" evidence="1">
    <location>
        <begin position="1"/>
        <end position="17"/>
    </location>
</feature>
<comment type="caution">
    <text evidence="2">The sequence shown here is derived from an EMBL/GenBank/DDBJ whole genome shotgun (WGS) entry which is preliminary data.</text>
</comment>
<accession>A0AAV3ZQL8</accession>
<proteinExistence type="predicted"/>
<feature type="compositionally biased region" description="Basic and acidic residues" evidence="1">
    <location>
        <begin position="32"/>
        <end position="44"/>
    </location>
</feature>
<evidence type="ECO:0000313" key="2">
    <source>
        <dbReference type="EMBL" id="GFN96852.1"/>
    </source>
</evidence>
<evidence type="ECO:0000313" key="3">
    <source>
        <dbReference type="Proteomes" id="UP000735302"/>
    </source>
</evidence>
<dbReference type="Proteomes" id="UP000735302">
    <property type="component" value="Unassembled WGS sequence"/>
</dbReference>
<feature type="compositionally biased region" description="Acidic residues" evidence="1">
    <location>
        <begin position="52"/>
        <end position="78"/>
    </location>
</feature>
<name>A0AAV3ZQL8_9GAST</name>
<organism evidence="2 3">
    <name type="scientific">Plakobranchus ocellatus</name>
    <dbReference type="NCBI Taxonomy" id="259542"/>
    <lineage>
        <taxon>Eukaryota</taxon>
        <taxon>Metazoa</taxon>
        <taxon>Spiralia</taxon>
        <taxon>Lophotrochozoa</taxon>
        <taxon>Mollusca</taxon>
        <taxon>Gastropoda</taxon>
        <taxon>Heterobranchia</taxon>
        <taxon>Euthyneura</taxon>
        <taxon>Panpulmonata</taxon>
        <taxon>Sacoglossa</taxon>
        <taxon>Placobranchoidea</taxon>
        <taxon>Plakobranchidae</taxon>
        <taxon>Plakobranchus</taxon>
    </lineage>
</organism>
<gene>
    <name evidence="2" type="ORF">PoB_002335800</name>
</gene>